<dbReference type="PROSITE" id="PS51257">
    <property type="entry name" value="PROKAR_LIPOPROTEIN"/>
    <property type="match status" value="1"/>
</dbReference>
<keyword evidence="3" id="KW-1185">Reference proteome</keyword>
<dbReference type="Proteomes" id="UP001418637">
    <property type="component" value="Unassembled WGS sequence"/>
</dbReference>
<comment type="caution">
    <text evidence="2">The sequence shown here is derived from an EMBL/GenBank/DDBJ whole genome shotgun (WGS) entry which is preliminary data.</text>
</comment>
<protein>
    <submittedName>
        <fullName evidence="2">DUF6111 family protein</fullName>
    </submittedName>
</protein>
<evidence type="ECO:0000313" key="3">
    <source>
        <dbReference type="Proteomes" id="UP001418637"/>
    </source>
</evidence>
<dbReference type="InterPro" id="IPR046093">
    <property type="entry name" value="DUF6111"/>
</dbReference>
<feature type="transmembrane region" description="Helical" evidence="1">
    <location>
        <begin position="6"/>
        <end position="25"/>
    </location>
</feature>
<reference evidence="2 3" key="1">
    <citation type="submission" date="2024-04" db="EMBL/GenBank/DDBJ databases">
        <title>A novel species isolated from cricket.</title>
        <authorList>
            <person name="Wang H.-C."/>
        </authorList>
    </citation>
    <scope>NUCLEOTIDE SEQUENCE [LARGE SCALE GENOMIC DNA]</scope>
    <source>
        <strain evidence="2 3">WL0021</strain>
    </source>
</reference>
<dbReference type="EMBL" id="JBBYXI010000003">
    <property type="protein sequence ID" value="MEN3931086.1"/>
    <property type="molecule type" value="Genomic_DNA"/>
</dbReference>
<name>A0ABV0BLL4_9HYPH</name>
<sequence>MTRIVFGQLIFFLLPFVGYACYLFARKRNPAKWDSWSAHIPKLAIAGLVCVIIAFLVTGITAPRETRVWVPAHMENGQLVPGHYRE</sequence>
<evidence type="ECO:0000313" key="2">
    <source>
        <dbReference type="EMBL" id="MEN3931086.1"/>
    </source>
</evidence>
<accession>A0ABV0BLL4</accession>
<dbReference type="Pfam" id="PF19606">
    <property type="entry name" value="DUF6111"/>
    <property type="match status" value="1"/>
</dbReference>
<keyword evidence="1" id="KW-0812">Transmembrane</keyword>
<proteinExistence type="predicted"/>
<feature type="transmembrane region" description="Helical" evidence="1">
    <location>
        <begin position="45"/>
        <end position="62"/>
    </location>
</feature>
<organism evidence="2 3">
    <name type="scientific">Hohaiivirga grylli</name>
    <dbReference type="NCBI Taxonomy" id="3133970"/>
    <lineage>
        <taxon>Bacteria</taxon>
        <taxon>Pseudomonadati</taxon>
        <taxon>Pseudomonadota</taxon>
        <taxon>Alphaproteobacteria</taxon>
        <taxon>Hyphomicrobiales</taxon>
        <taxon>Methylobacteriaceae</taxon>
        <taxon>Hohaiivirga</taxon>
    </lineage>
</organism>
<evidence type="ECO:0000256" key="1">
    <source>
        <dbReference type="SAM" id="Phobius"/>
    </source>
</evidence>
<gene>
    <name evidence="2" type="ORF">WJT86_08455</name>
</gene>
<dbReference type="RefSeq" id="WP_346337127.1">
    <property type="nucleotide sequence ID" value="NZ_JBBYXI010000003.1"/>
</dbReference>
<keyword evidence="1" id="KW-1133">Transmembrane helix</keyword>
<keyword evidence="1" id="KW-0472">Membrane</keyword>